<dbReference type="Gene3D" id="3.10.129.110">
    <property type="entry name" value="Polyketide synthase dehydratase"/>
    <property type="match status" value="1"/>
</dbReference>
<dbReference type="SMART" id="SM00825">
    <property type="entry name" value="PKS_KS"/>
    <property type="match status" value="2"/>
</dbReference>
<dbReference type="Gene3D" id="3.40.47.10">
    <property type="match status" value="2"/>
</dbReference>
<dbReference type="GO" id="GO:0003857">
    <property type="term" value="F:(3S)-3-hydroxyacyl-CoA dehydrogenase (NAD+) activity"/>
    <property type="evidence" value="ECO:0007669"/>
    <property type="project" value="UniProtKB-EC"/>
</dbReference>
<dbReference type="RefSeq" id="WP_192029315.1">
    <property type="nucleotide sequence ID" value="NZ_JACYTR010000014.1"/>
</dbReference>
<dbReference type="InterPro" id="IPR009081">
    <property type="entry name" value="PP-bd_ACP"/>
</dbReference>
<dbReference type="InterPro" id="IPR013968">
    <property type="entry name" value="PKS_KR"/>
</dbReference>
<evidence type="ECO:0000256" key="5">
    <source>
        <dbReference type="ARBA" id="ARBA00022450"/>
    </source>
</evidence>
<dbReference type="GO" id="GO:0004312">
    <property type="term" value="F:fatty acid synthase activity"/>
    <property type="evidence" value="ECO:0007669"/>
    <property type="project" value="TreeGrafter"/>
</dbReference>
<dbReference type="InterPro" id="IPR014030">
    <property type="entry name" value="Ketoacyl_synth_N"/>
</dbReference>
<dbReference type="Gene3D" id="3.40.50.720">
    <property type="entry name" value="NAD(P)-binding Rossmann-like Domain"/>
    <property type="match status" value="1"/>
</dbReference>
<dbReference type="Gene3D" id="1.10.1200.10">
    <property type="entry name" value="ACP-like"/>
    <property type="match status" value="3"/>
</dbReference>
<keyword evidence="8" id="KW-0808">Transferase</keyword>
<evidence type="ECO:0000256" key="8">
    <source>
        <dbReference type="ARBA" id="ARBA00022679"/>
    </source>
</evidence>
<feature type="region of interest" description="C-terminal hotdog fold" evidence="12">
    <location>
        <begin position="1445"/>
        <end position="1589"/>
    </location>
</feature>
<proteinExistence type="inferred from homology"/>
<dbReference type="InterPro" id="IPR054514">
    <property type="entry name" value="RhiE-like_linker"/>
</dbReference>
<organism evidence="17 18">
    <name type="scientific">Pseudomarimonas arenosa</name>
    <dbReference type="NCBI Taxonomy" id="2774145"/>
    <lineage>
        <taxon>Bacteria</taxon>
        <taxon>Pseudomonadati</taxon>
        <taxon>Pseudomonadota</taxon>
        <taxon>Gammaproteobacteria</taxon>
        <taxon>Lysobacterales</taxon>
        <taxon>Lysobacteraceae</taxon>
        <taxon>Pseudomarimonas</taxon>
    </lineage>
</organism>
<evidence type="ECO:0000259" key="16">
    <source>
        <dbReference type="PROSITE" id="PS52019"/>
    </source>
</evidence>
<evidence type="ECO:0000256" key="9">
    <source>
        <dbReference type="ARBA" id="ARBA00022737"/>
    </source>
</evidence>
<dbReference type="GO" id="GO:0031177">
    <property type="term" value="F:phosphopantetheine binding"/>
    <property type="evidence" value="ECO:0007669"/>
    <property type="project" value="InterPro"/>
</dbReference>
<dbReference type="PROSITE" id="PS52004">
    <property type="entry name" value="KS3_2"/>
    <property type="match status" value="2"/>
</dbReference>
<dbReference type="InterPro" id="IPR057326">
    <property type="entry name" value="KR_dom"/>
</dbReference>
<dbReference type="PROSITE" id="PS00012">
    <property type="entry name" value="PHOSPHOPANTETHEINE"/>
    <property type="match status" value="3"/>
</dbReference>
<dbReference type="InterPro" id="IPR020806">
    <property type="entry name" value="PKS_PP-bd"/>
</dbReference>
<evidence type="ECO:0000256" key="7">
    <source>
        <dbReference type="ARBA" id="ARBA00022553"/>
    </source>
</evidence>
<dbReference type="InterPro" id="IPR020841">
    <property type="entry name" value="PKS_Beta-ketoAc_synthase_dom"/>
</dbReference>
<keyword evidence="6" id="KW-0963">Cytoplasm</keyword>
<dbReference type="Gene3D" id="3.90.226.10">
    <property type="entry name" value="2-enoyl-CoA Hydratase, Chain A, domain 1"/>
    <property type="match status" value="2"/>
</dbReference>
<dbReference type="InterPro" id="IPR036736">
    <property type="entry name" value="ACP-like_sf"/>
</dbReference>
<feature type="domain" description="PKS/mFAS DH" evidence="16">
    <location>
        <begin position="1301"/>
        <end position="1589"/>
    </location>
</feature>
<dbReference type="PANTHER" id="PTHR43775:SF37">
    <property type="entry name" value="SI:DKEY-61P9.11"/>
    <property type="match status" value="1"/>
</dbReference>
<dbReference type="PROSITE" id="PS00606">
    <property type="entry name" value="KS3_1"/>
    <property type="match status" value="1"/>
</dbReference>
<dbReference type="GO" id="GO:0071770">
    <property type="term" value="P:DIM/DIP cell wall layer assembly"/>
    <property type="evidence" value="ECO:0007669"/>
    <property type="project" value="TreeGrafter"/>
</dbReference>
<dbReference type="Pfam" id="PF00550">
    <property type="entry name" value="PP-binding"/>
    <property type="match status" value="3"/>
</dbReference>
<dbReference type="InterPro" id="IPR029045">
    <property type="entry name" value="ClpP/crotonase-like_dom_sf"/>
</dbReference>
<dbReference type="InterPro" id="IPR049900">
    <property type="entry name" value="PKS_mFAS_DH"/>
</dbReference>
<dbReference type="SMART" id="SM01294">
    <property type="entry name" value="PKS_PP_betabranch"/>
    <property type="match status" value="2"/>
</dbReference>
<keyword evidence="18" id="KW-1185">Reference proteome</keyword>
<dbReference type="PROSITE" id="PS52019">
    <property type="entry name" value="PKS_MFAS_DH"/>
    <property type="match status" value="1"/>
</dbReference>
<dbReference type="GO" id="GO:0006633">
    <property type="term" value="P:fatty acid biosynthetic process"/>
    <property type="evidence" value="ECO:0007669"/>
    <property type="project" value="InterPro"/>
</dbReference>
<feature type="domain" description="Carrier" evidence="14">
    <location>
        <begin position="516"/>
        <end position="592"/>
    </location>
</feature>
<feature type="domain" description="Ketosynthase family 3 (KS3)" evidence="15">
    <location>
        <begin position="687"/>
        <end position="1108"/>
    </location>
</feature>
<dbReference type="SUPFAM" id="SSF51735">
    <property type="entry name" value="NAD(P)-binding Rossmann-fold domains"/>
    <property type="match status" value="1"/>
</dbReference>
<reference evidence="17 18" key="1">
    <citation type="submission" date="2020-09" db="EMBL/GenBank/DDBJ databases">
        <title>Pseudoxanthomonas sp. CAU 1598 isolated from sand of Yaerae Beach.</title>
        <authorList>
            <person name="Kim W."/>
        </authorList>
    </citation>
    <scope>NUCLEOTIDE SEQUENCE [LARGE SCALE GENOMIC DNA]</scope>
    <source>
        <strain evidence="17 18">CAU 1598</strain>
    </source>
</reference>
<gene>
    <name evidence="17" type="ORF">IFO71_09065</name>
</gene>
<feature type="domain" description="Carrier" evidence="14">
    <location>
        <begin position="2347"/>
        <end position="2424"/>
    </location>
</feature>
<comment type="pathway">
    <text evidence="3">Lipid metabolism; fatty acid biosynthesis.</text>
</comment>
<dbReference type="InterPro" id="IPR042104">
    <property type="entry name" value="PKS_dehydratase_sf"/>
</dbReference>
<dbReference type="Pfam" id="PF08659">
    <property type="entry name" value="KR"/>
    <property type="match status" value="1"/>
</dbReference>
<evidence type="ECO:0000256" key="3">
    <source>
        <dbReference type="ARBA" id="ARBA00005194"/>
    </source>
</evidence>
<evidence type="ECO:0000256" key="2">
    <source>
        <dbReference type="ARBA" id="ARBA00004792"/>
    </source>
</evidence>
<dbReference type="Pfam" id="PF02801">
    <property type="entry name" value="Ketoacyl-synt_C"/>
    <property type="match status" value="2"/>
</dbReference>
<evidence type="ECO:0000256" key="12">
    <source>
        <dbReference type="PROSITE-ProRule" id="PRU01363"/>
    </source>
</evidence>
<dbReference type="InterPro" id="IPR016039">
    <property type="entry name" value="Thiolase-like"/>
</dbReference>
<sequence length="3219" mass="343398">MKDSLLTIYREVAEGRLAQAEALVRIKALKRQASDAAQGVVLATPEWGFAAAASVQAQPVDRIFLWGVDPAVAATLKKARADTQIEAFVPPADVTAADGSFTDAALQGLSAIQSMLAGGRAIRALVLVADETVACGFDAMFRTAMEETPALFARVIRVPSDVDAAELEQIVRDESCTDSPRGAAVRHVREAGSLRREVLRWRVLGQHPEGQTQSAAPVAFKEGGCYLITGGAGGIGLQFAREIVAQCRSARILLAGRSTLTPEGRRSLDALATPRHRIDYVELDVADRNAVDTLVAQLRTEGQPLHGILHCAGILNDGFILRKTPSTFASVLAPKVAGLVNLDLATRDMPLDFILLCSSFAACWGIVGQVDYAAANAFMDAFAEQRNRLAARGERQGRSLSANWPLWQDGGMRMDAATHERLHNHTGMRPLSTASAMRAMYRGFELSAERLLVMEGELSAMRALLAATDSLAHSATRSTSQSKTSSATASAVEAAYATAPQEQETAVASASSMDDVLREKALDYLCRQLSQVLKIPAARLRPQAPLEQYGIDSILAMKLVTHLETIFGRLPKTLAFEYQTIAQLNEYFCTAHAQRLIALLSPPVPAVVVPSRTDPSAKSPFELGPAASATRSLLPGKRKAPPAFDAMQSQPAARITDAANADAVVAMTGIDSPVIDDESMCGVARHHESIAIVGISGRYPDAWDLDHYWRNLSQGVDCIREIPADRWRWQDHYRHPEDGDAPVTGQHSSRWGGFIDGAYEFDPRFFSITPRDAEQIDPQERLFLQHAWMAIEDAGYTRAALQACRGGQVGVYAGVMYGEYNRSGSLASIANRVSYVFDLHGPSMTLDTMCSSSLTAIHLACQDLKQGRTDMALAGGVNLSLHPGKYAMLSAGQFISSDGHCQSFGEGGDGYIPGEGVGVVVLKRLSDALRDGDAIHAVIRGSALNHGGKTNGYTVPNPQAQAAVISAALKDAGVDARQISYIEAHGTGTKLGDPIEIAALSKAFREHTADAGFCLIGSAKSNIGHCESAAGIAGLTKVILQMRHRQIVPSLHSQRLNPNIDFASTPFEVNQRLRPWNAPVIDGREAPLIAGISSFGAGGGNAHLIVEAYAGASRNEHSVSTGPCAVLLSARSLAQLRQKAAALKVFVEANADIDLRDLAYTLQLGREAMDERLAMRVDSRADLIDKLAAFLADESPEDGALADDLYYAQSRRHRESIALFSDDRDLQASVDGWFVAGKLSRLLDIWSKGLNLDWSKLHNAPLPRRMHLPVYPFARERYRREESMDAPVGAGAAQAIHSPLHSLVHRNASKPGQQRYISHFRADDPRITGLRAQGRVILARGLQLEAARAALVDGLDTPAQDPFEPGRAWVLRDVRFGAPRSMPEAIELEIAVLPPGHGLRPEPQVAAFELSAPADGHVLCQGLLDTSAESAAPMLDISALSRAASMLFADRAALIEAQRAIGLEADAPYAVVASVQRAADGLWLTFEPADAANTVFADCAIDPSAVDAAMLAAHWLTPSPDILHLPASFAEMRVHAARGRPRYAWIRRHAATRRNDAPCVDVSLCGDDGAVLIEITALTLLPAVALAAPRSEPTAPAAAAVAAAAPQLAPQPMLRERMPDRRFEGRASQQDHAVHVDVQSGSFAARLQKPGAIALPSTAQIVAGAAATLDKPSLSLSMQGAALRVNGDDQAHSEKTSAASVLLRDRGDGIFALRLPAPEDALNSALVDALRPALTHAAALPSLKALLIESDERVFLGDVEAALDHEATHALLRELAAFPAPTLALLSGAALNTGFQLACACDLVIAVDDQDYGFATAQSGSTAADAATQRDWLAARFGQPLASQLANRDGPLSGRELQAAGWGAVVVSRSEFDATVEKYCSQLADKSADALRLLKQHLAREFAAGFAAAASASDALLQELADSSSAESGAKIDAQSTDNAIETGTLTLASSVIQASVDADGVVLVRLEDRDARNMFSDALIAGLQEVFERIDASLACKVVVLTGYDSYFASGGTRDGLKAIQQGKVRFTDQDVFQLPMRCPLPVIAAMQGHGIGAGWTLGLFCDSVLFSEESRYLSPYMNFGFTPGAGATGILPLRLGFDLARDSLFTGREITGAELARRNPSLTVLPRDRVLDEALALARSIAGHARADLLAWKAARMAPQFEAWQALFTREVAMHETTLVGQADALQRIEQRFAPSQTEPEAAALEAAVGAASRRPPAAMAALPNDVLPIIRRLLAEELRVDEAEIEALTPFVELGLDSISSVTWIGRINAHFGLAIEATKVYSYPNLHTFAKHIGEQLATDAQSGQTADAAVASTAEAPTTSQAAKPQRGSASLSTSVSSAVSIDLGAVRRTLIDLLAQELRQTPDSIDANGSFVDLGLDSISGVTWVRAINQRYDTSIEATRVYTYPTVEQFARLVCDTLAQRVAADAPVAAGPHATAPAATAQPAADSAAIEPFAPSAWPVLVSWRSADLTAVAAPAPAAAIGMHPTEIAVIGMAGRFPMAKDVDSFWDNIVNGRNCISEIPPSRWDTRDYYVEGQPGLGQSNSKWMGVLEGHDRFDPLFFGLSPLEAEAMDPQQRLFLQCCWHGMENAGYTAERLSGSRCGVFVGCAYGDYNLLSRELQVSALGFTGVAASILAARVSYFMNLQGPCVSIDTACSSSLVAIASACDSLVSGASDIALAGGVYVMANADMFLKTASAGMLSPDGRCYTFDQRANGFVPGEGVGVVMLKRLADAERDGDTILGVVRGWGVNQDGRTNGITAPNAESQQRLMRDVYDRFGIDPGRIELVEAHGTGTKLGDPIEIDGLKSAFLQATQPATDRRQYCAIGSVKTNIGHCLTAAGVSGFIKLLLALKHRTLPPSANFETPNEHIDLDASPFFVNTVARDWTSPDGIARHAAISSFGFSGTNAHLVLAEHQPTTPLSTVAVASTMAPDAGCVVPLSARTPEQLLRKAQDLRDLLQSGAASDLAALAYSLQCHRDPMDERLGFVAHSVPDIIDTLGAYIDATAANRPLPPGVFAAHVRQGREGVRLLNEDAGMSALVIDKCIADGNALKLCELWVKGLALDWRRLYGARRPPRVALPPYPFADDAYWVVPSESLAAPTPGRAAAEARHLHPLLQQQIADLSAQGYRPAAHAQDADSVRRTERIHLPTYAFARMHCWLPSEEKPGAANGAATAAPPPDGYLNNLDIIAGLFAELEEETMSAAEVAARVKQLA</sequence>
<comment type="similarity">
    <text evidence="4">Belongs to the short-chain dehydrogenases/reductases (SDR) family.</text>
</comment>
<accession>A0AAW3ZMK4</accession>
<dbReference type="InterPro" id="IPR018201">
    <property type="entry name" value="Ketoacyl_synth_AS"/>
</dbReference>
<comment type="catalytic activity">
    <reaction evidence="10">
        <text>a (3S)-3-hydroxyacyl-CoA + NAD(+) = a 3-oxoacyl-CoA + NADH + H(+)</text>
        <dbReference type="Rhea" id="RHEA:22432"/>
        <dbReference type="ChEBI" id="CHEBI:15378"/>
        <dbReference type="ChEBI" id="CHEBI:57318"/>
        <dbReference type="ChEBI" id="CHEBI:57540"/>
        <dbReference type="ChEBI" id="CHEBI:57945"/>
        <dbReference type="ChEBI" id="CHEBI:90726"/>
        <dbReference type="EC" id="1.1.1.35"/>
    </reaction>
</comment>
<feature type="region of interest" description="N-terminal hotdog fold" evidence="12">
    <location>
        <begin position="1301"/>
        <end position="1431"/>
    </location>
</feature>
<dbReference type="CDD" id="cd08953">
    <property type="entry name" value="KR_2_SDR_x"/>
    <property type="match status" value="1"/>
</dbReference>
<evidence type="ECO:0000256" key="4">
    <source>
        <dbReference type="ARBA" id="ARBA00006484"/>
    </source>
</evidence>
<dbReference type="InterPro" id="IPR036291">
    <property type="entry name" value="NAD(P)-bd_dom_sf"/>
</dbReference>
<dbReference type="FunFam" id="3.40.47.10:FF:000019">
    <property type="entry name" value="Polyketide synthase type I"/>
    <property type="match status" value="2"/>
</dbReference>
<dbReference type="Pfam" id="PF14765">
    <property type="entry name" value="PS-DH"/>
    <property type="match status" value="1"/>
</dbReference>
<dbReference type="InterPro" id="IPR049551">
    <property type="entry name" value="PKS_DH_C"/>
</dbReference>
<dbReference type="PROSITE" id="PS50075">
    <property type="entry name" value="CARRIER"/>
    <property type="match status" value="3"/>
</dbReference>
<dbReference type="Proteomes" id="UP000613768">
    <property type="component" value="Unassembled WGS sequence"/>
</dbReference>
<dbReference type="GO" id="GO:0005737">
    <property type="term" value="C:cytoplasm"/>
    <property type="evidence" value="ECO:0007669"/>
    <property type="project" value="UniProtKB-SubCell"/>
</dbReference>
<dbReference type="Gene3D" id="1.10.1240.100">
    <property type="match status" value="2"/>
</dbReference>
<dbReference type="SMART" id="SM00823">
    <property type="entry name" value="PKS_PP"/>
    <property type="match status" value="3"/>
</dbReference>
<dbReference type="CDD" id="cd06558">
    <property type="entry name" value="crotonase-like"/>
    <property type="match status" value="2"/>
</dbReference>
<dbReference type="InterPro" id="IPR006162">
    <property type="entry name" value="Ppantetheine_attach_site"/>
</dbReference>
<dbReference type="SMART" id="SM00822">
    <property type="entry name" value="PKS_KR"/>
    <property type="match status" value="1"/>
</dbReference>
<evidence type="ECO:0000313" key="17">
    <source>
        <dbReference type="EMBL" id="MBD8525892.1"/>
    </source>
</evidence>
<evidence type="ECO:0000259" key="14">
    <source>
        <dbReference type="PROSITE" id="PS50075"/>
    </source>
</evidence>
<dbReference type="SUPFAM" id="SSF52096">
    <property type="entry name" value="ClpP/crotonase"/>
    <property type="match status" value="2"/>
</dbReference>
<evidence type="ECO:0000313" key="18">
    <source>
        <dbReference type="Proteomes" id="UP000613768"/>
    </source>
</evidence>
<evidence type="ECO:0000256" key="1">
    <source>
        <dbReference type="ARBA" id="ARBA00004496"/>
    </source>
</evidence>
<dbReference type="InterPro" id="IPR014031">
    <property type="entry name" value="Ketoacyl_synth_C"/>
</dbReference>
<evidence type="ECO:0000256" key="11">
    <source>
        <dbReference type="ARBA" id="ARBA00054155"/>
    </source>
</evidence>
<dbReference type="InterPro" id="IPR001753">
    <property type="entry name" value="Enoyl-CoA_hydra/iso"/>
</dbReference>
<feature type="domain" description="Ketosynthase family 3 (KS3)" evidence="15">
    <location>
        <begin position="2491"/>
        <end position="2918"/>
    </location>
</feature>
<comment type="caution">
    <text evidence="17">The sequence shown here is derived from an EMBL/GenBank/DDBJ whole genome shotgun (WGS) entry which is preliminary data.</text>
</comment>
<dbReference type="EMBL" id="JACYTR010000014">
    <property type="protein sequence ID" value="MBD8525892.1"/>
    <property type="molecule type" value="Genomic_DNA"/>
</dbReference>
<dbReference type="Pfam" id="PF22336">
    <property type="entry name" value="RhiE-like_linker"/>
    <property type="match status" value="2"/>
</dbReference>
<comment type="caution">
    <text evidence="12">Lacks conserved residue(s) required for the propagation of feature annotation.</text>
</comment>
<feature type="region of interest" description="Disordered" evidence="13">
    <location>
        <begin position="2308"/>
        <end position="2334"/>
    </location>
</feature>
<dbReference type="PANTHER" id="PTHR43775">
    <property type="entry name" value="FATTY ACID SYNTHASE"/>
    <property type="match status" value="1"/>
</dbReference>
<dbReference type="SUPFAM" id="SSF53901">
    <property type="entry name" value="Thiolase-like"/>
    <property type="match status" value="2"/>
</dbReference>
<feature type="compositionally biased region" description="Low complexity" evidence="13">
    <location>
        <begin position="2310"/>
        <end position="2324"/>
    </location>
</feature>
<keyword evidence="5" id="KW-0596">Phosphopantetheine</keyword>
<dbReference type="Pfam" id="PF00378">
    <property type="entry name" value="ECH_1"/>
    <property type="match status" value="2"/>
</dbReference>
<evidence type="ECO:0000256" key="13">
    <source>
        <dbReference type="SAM" id="MobiDB-lite"/>
    </source>
</evidence>
<feature type="domain" description="Carrier" evidence="14">
    <location>
        <begin position="2227"/>
        <end position="2301"/>
    </location>
</feature>
<dbReference type="CDD" id="cd00833">
    <property type="entry name" value="PKS"/>
    <property type="match status" value="2"/>
</dbReference>
<comment type="pathway">
    <text evidence="2">Antibiotic biosynthesis.</text>
</comment>
<dbReference type="GO" id="GO:0004315">
    <property type="term" value="F:3-oxoacyl-[acyl-carrier-protein] synthase activity"/>
    <property type="evidence" value="ECO:0007669"/>
    <property type="project" value="InterPro"/>
</dbReference>
<name>A0AAW3ZMK4_9GAMM</name>
<evidence type="ECO:0000256" key="6">
    <source>
        <dbReference type="ARBA" id="ARBA00022490"/>
    </source>
</evidence>
<dbReference type="GO" id="GO:0005886">
    <property type="term" value="C:plasma membrane"/>
    <property type="evidence" value="ECO:0007669"/>
    <property type="project" value="TreeGrafter"/>
</dbReference>
<dbReference type="NCBIfam" id="NF005496">
    <property type="entry name" value="PRK07110.1"/>
    <property type="match status" value="1"/>
</dbReference>
<dbReference type="SUPFAM" id="SSF47336">
    <property type="entry name" value="ACP-like"/>
    <property type="match status" value="3"/>
</dbReference>
<comment type="function">
    <text evidence="11">Involved in production of the polyketide antibiotic thailandamide.</text>
</comment>
<dbReference type="Pfam" id="PF00109">
    <property type="entry name" value="ketoacyl-synt"/>
    <property type="match status" value="2"/>
</dbReference>
<evidence type="ECO:0000256" key="10">
    <source>
        <dbReference type="ARBA" id="ARBA00049556"/>
    </source>
</evidence>
<evidence type="ECO:0000259" key="15">
    <source>
        <dbReference type="PROSITE" id="PS52004"/>
    </source>
</evidence>
<comment type="subcellular location">
    <subcellularLocation>
        <location evidence="1">Cytoplasm</location>
    </subcellularLocation>
</comment>
<dbReference type="InterPro" id="IPR050091">
    <property type="entry name" value="PKS_NRPS_Biosynth_Enz"/>
</dbReference>
<protein>
    <submittedName>
        <fullName evidence="17">SDR family NAD(P)-dependent oxidoreductase</fullName>
    </submittedName>
</protein>
<keyword evidence="7" id="KW-0597">Phosphoprotein</keyword>
<keyword evidence="9" id="KW-0677">Repeat</keyword>